<dbReference type="Pfam" id="PF01381">
    <property type="entry name" value="HTH_3"/>
    <property type="match status" value="1"/>
</dbReference>
<dbReference type="Gene3D" id="1.10.260.40">
    <property type="entry name" value="lambda repressor-like DNA-binding domains"/>
    <property type="match status" value="1"/>
</dbReference>
<keyword evidence="3" id="KW-1185">Reference proteome</keyword>
<dbReference type="AlphaFoldDB" id="A0A563VWP0"/>
<accession>A0A563VWP0</accession>
<gene>
    <name evidence="2" type="ORF">H1P_3720006</name>
</gene>
<proteinExistence type="predicted"/>
<organism evidence="2 3">
    <name type="scientific">Hyella patelloides LEGE 07179</name>
    <dbReference type="NCBI Taxonomy" id="945734"/>
    <lineage>
        <taxon>Bacteria</taxon>
        <taxon>Bacillati</taxon>
        <taxon>Cyanobacteriota</taxon>
        <taxon>Cyanophyceae</taxon>
        <taxon>Pleurocapsales</taxon>
        <taxon>Hyellaceae</taxon>
        <taxon>Hyella</taxon>
    </lineage>
</organism>
<evidence type="ECO:0000313" key="2">
    <source>
        <dbReference type="EMBL" id="VEP15807.1"/>
    </source>
</evidence>
<evidence type="ECO:0000259" key="1">
    <source>
        <dbReference type="PROSITE" id="PS50943"/>
    </source>
</evidence>
<dbReference type="GO" id="GO:0003677">
    <property type="term" value="F:DNA binding"/>
    <property type="evidence" value="ECO:0007669"/>
    <property type="project" value="InterPro"/>
</dbReference>
<dbReference type="PROSITE" id="PS50943">
    <property type="entry name" value="HTH_CROC1"/>
    <property type="match status" value="1"/>
</dbReference>
<dbReference type="CDD" id="cd00093">
    <property type="entry name" value="HTH_XRE"/>
    <property type="match status" value="1"/>
</dbReference>
<dbReference type="SUPFAM" id="SSF47413">
    <property type="entry name" value="lambda repressor-like DNA-binding domains"/>
    <property type="match status" value="1"/>
</dbReference>
<feature type="domain" description="HTH cro/C1-type" evidence="1">
    <location>
        <begin position="20"/>
        <end position="76"/>
    </location>
</feature>
<protein>
    <recommendedName>
        <fullName evidence="1">HTH cro/C1-type domain-containing protein</fullName>
    </recommendedName>
</protein>
<dbReference type="SMART" id="SM00530">
    <property type="entry name" value="HTH_XRE"/>
    <property type="match status" value="1"/>
</dbReference>
<evidence type="ECO:0000313" key="3">
    <source>
        <dbReference type="Proteomes" id="UP000320055"/>
    </source>
</evidence>
<dbReference type="EMBL" id="CAACVJ010000304">
    <property type="protein sequence ID" value="VEP15807.1"/>
    <property type="molecule type" value="Genomic_DNA"/>
</dbReference>
<name>A0A563VWP0_9CYAN</name>
<dbReference type="InterPro" id="IPR010982">
    <property type="entry name" value="Lambda_DNA-bd_dom_sf"/>
</dbReference>
<reference evidence="2 3" key="1">
    <citation type="submission" date="2019-01" db="EMBL/GenBank/DDBJ databases">
        <authorList>
            <person name="Brito A."/>
        </authorList>
    </citation>
    <scope>NUCLEOTIDE SEQUENCE [LARGE SCALE GENOMIC DNA]</scope>
    <source>
        <strain evidence="2">1</strain>
    </source>
</reference>
<dbReference type="Proteomes" id="UP000320055">
    <property type="component" value="Unassembled WGS sequence"/>
</dbReference>
<sequence>MVSILINQSSTMKLSFSQWFKLRRNMFQLTQAQIAKELGVKPTAVSNWEQGVSKPGLDPNQTEILCSLLRVELSELAKGFRGEYQIDE</sequence>
<dbReference type="InterPro" id="IPR001387">
    <property type="entry name" value="Cro/C1-type_HTH"/>
</dbReference>